<evidence type="ECO:0000313" key="2">
    <source>
        <dbReference type="Proteomes" id="UP001162802"/>
    </source>
</evidence>
<dbReference type="RefSeq" id="WP_243796237.1">
    <property type="nucleotide sequence ID" value="NZ_JALHAT010000001.1"/>
</dbReference>
<proteinExistence type="predicted"/>
<name>A0ABT0A7G2_9SPHN</name>
<keyword evidence="2" id="KW-1185">Reference proteome</keyword>
<reference evidence="1" key="1">
    <citation type="submission" date="2022-03" db="EMBL/GenBank/DDBJ databases">
        <title>Identification of a novel bacterium isolated from mangrove sediments.</title>
        <authorList>
            <person name="Pan X."/>
        </authorList>
    </citation>
    <scope>NUCLEOTIDE SEQUENCE</scope>
    <source>
        <strain evidence="1">B2637</strain>
    </source>
</reference>
<evidence type="ECO:0000313" key="1">
    <source>
        <dbReference type="EMBL" id="MCJ1959122.1"/>
    </source>
</evidence>
<organism evidence="1 2">
    <name type="scientific">Novosphingobium mangrovi</name>
    <name type="common">ex Hu et al. 2023</name>
    <dbReference type="NCBI Taxonomy" id="2930094"/>
    <lineage>
        <taxon>Bacteria</taxon>
        <taxon>Pseudomonadati</taxon>
        <taxon>Pseudomonadota</taxon>
        <taxon>Alphaproteobacteria</taxon>
        <taxon>Sphingomonadales</taxon>
        <taxon>Sphingomonadaceae</taxon>
        <taxon>Novosphingobium</taxon>
    </lineage>
</organism>
<dbReference type="InterPro" id="IPR054249">
    <property type="entry name" value="DUF6976"/>
</dbReference>
<dbReference type="Proteomes" id="UP001162802">
    <property type="component" value="Unassembled WGS sequence"/>
</dbReference>
<protein>
    <submittedName>
        <fullName evidence="1">Uncharacterized protein</fullName>
    </submittedName>
</protein>
<accession>A0ABT0A7G2</accession>
<comment type="caution">
    <text evidence="1">The sequence shown here is derived from an EMBL/GenBank/DDBJ whole genome shotgun (WGS) entry which is preliminary data.</text>
</comment>
<dbReference type="Pfam" id="PF22396">
    <property type="entry name" value="DUF6976"/>
    <property type="match status" value="1"/>
</dbReference>
<dbReference type="EMBL" id="JALHAT010000001">
    <property type="protein sequence ID" value="MCJ1959122.1"/>
    <property type="molecule type" value="Genomic_DNA"/>
</dbReference>
<sequence length="339" mass="35843">MKSPSSIVSEGGAINGLLPVDTVVDLIKAGASLSLAGRKAALDRLPAGNWIAGTSPYFMTAQGGRIVDDDVLFVTDLGAIGTVTFATYEAHELERISGEAPDNGLALAIIPGGSACHTEFAQNAANYPMAFMRPTVGWISGHDLEKEGHTPWVYDGQVAKAFPDRVAVAQVTLPDGESPVIEIVNIFAPDGGDVIHFEETGFTPEWCTVNGTRQRFCDYVLARGREGCDLPLVGNYGGAHVNASLKTIDTETGTVELFAPVFPGVDYAFAAPVADYAGDFRQALAEHPTAGTVWSCNCILNFMFGKLEGVAIGGAAGPVTFGEIAYQLLNQTMVVLRKE</sequence>
<gene>
    <name evidence="1" type="ORF">MTR65_00305</name>
</gene>